<dbReference type="Proteomes" id="UP000235145">
    <property type="component" value="Unassembled WGS sequence"/>
</dbReference>
<evidence type="ECO:0000259" key="1">
    <source>
        <dbReference type="Pfam" id="PF10551"/>
    </source>
</evidence>
<comment type="caution">
    <text evidence="2">The sequence shown here is derived from an EMBL/GenBank/DDBJ whole genome shotgun (WGS) entry which is preliminary data.</text>
</comment>
<keyword evidence="3" id="KW-1185">Reference proteome</keyword>
<dbReference type="InterPro" id="IPR018289">
    <property type="entry name" value="MULE_transposase_dom"/>
</dbReference>
<organism evidence="2 3">
    <name type="scientific">Lactuca sativa</name>
    <name type="common">Garden lettuce</name>
    <dbReference type="NCBI Taxonomy" id="4236"/>
    <lineage>
        <taxon>Eukaryota</taxon>
        <taxon>Viridiplantae</taxon>
        <taxon>Streptophyta</taxon>
        <taxon>Embryophyta</taxon>
        <taxon>Tracheophyta</taxon>
        <taxon>Spermatophyta</taxon>
        <taxon>Magnoliopsida</taxon>
        <taxon>eudicotyledons</taxon>
        <taxon>Gunneridae</taxon>
        <taxon>Pentapetalae</taxon>
        <taxon>asterids</taxon>
        <taxon>campanulids</taxon>
        <taxon>Asterales</taxon>
        <taxon>Asteraceae</taxon>
        <taxon>Cichorioideae</taxon>
        <taxon>Cichorieae</taxon>
        <taxon>Lactucinae</taxon>
        <taxon>Lactuca</taxon>
    </lineage>
</organism>
<dbReference type="AlphaFoldDB" id="A0A9R1V074"/>
<dbReference type="EMBL" id="NBSK02000007">
    <property type="protein sequence ID" value="KAJ0197587.1"/>
    <property type="molecule type" value="Genomic_DNA"/>
</dbReference>
<accession>A0A9R1V074</accession>
<evidence type="ECO:0000313" key="3">
    <source>
        <dbReference type="Proteomes" id="UP000235145"/>
    </source>
</evidence>
<name>A0A9R1V074_LACSA</name>
<evidence type="ECO:0000313" key="2">
    <source>
        <dbReference type="EMBL" id="KAJ0197587.1"/>
    </source>
</evidence>
<gene>
    <name evidence="2" type="ORF">LSAT_V11C700367560</name>
</gene>
<dbReference type="Pfam" id="PF10551">
    <property type="entry name" value="MULE"/>
    <property type="match status" value="1"/>
</dbReference>
<dbReference type="PANTHER" id="PTHR31973:SF187">
    <property type="entry name" value="MUTATOR TRANSPOSASE MUDRA PROTEIN"/>
    <property type="match status" value="1"/>
</dbReference>
<dbReference type="PANTHER" id="PTHR31973">
    <property type="entry name" value="POLYPROTEIN, PUTATIVE-RELATED"/>
    <property type="match status" value="1"/>
</dbReference>
<sequence>MCDYNSSDKKPCPFRVVAAWKYNERTFQIKSIVKTHLCARNYKFGSLVTSNWSNLRRTCTVGVDVNLGGINYFKRFYVCFKAFKDGWKKKRCKKVIGLDGCFLKEQVKGELLTAIGRDLDNHIYPIAWAVVIVENKDNWSWLIELLVDDLDLGGGYTYLMARQPETWCTTFFTTRFACEAIENGISECFKSMIKQMRKKPLVTMLEEIRIYLWKGFITKGIVTP</sequence>
<feature type="domain" description="MULE transposase" evidence="1">
    <location>
        <begin position="95"/>
        <end position="144"/>
    </location>
</feature>
<protein>
    <recommendedName>
        <fullName evidence="1">MULE transposase domain-containing protein</fullName>
    </recommendedName>
</protein>
<proteinExistence type="predicted"/>
<reference evidence="2 3" key="1">
    <citation type="journal article" date="2017" name="Nat. Commun.">
        <title>Genome assembly with in vitro proximity ligation data and whole-genome triplication in lettuce.</title>
        <authorList>
            <person name="Reyes-Chin-Wo S."/>
            <person name="Wang Z."/>
            <person name="Yang X."/>
            <person name="Kozik A."/>
            <person name="Arikit S."/>
            <person name="Song C."/>
            <person name="Xia L."/>
            <person name="Froenicke L."/>
            <person name="Lavelle D.O."/>
            <person name="Truco M.J."/>
            <person name="Xia R."/>
            <person name="Zhu S."/>
            <person name="Xu C."/>
            <person name="Xu H."/>
            <person name="Xu X."/>
            <person name="Cox K."/>
            <person name="Korf I."/>
            <person name="Meyers B.C."/>
            <person name="Michelmore R.W."/>
        </authorList>
    </citation>
    <scope>NUCLEOTIDE SEQUENCE [LARGE SCALE GENOMIC DNA]</scope>
    <source>
        <strain evidence="3">cv. Salinas</strain>
        <tissue evidence="2">Seedlings</tissue>
    </source>
</reference>